<sequence length="238" mass="27506">MKRPIGSLAVRDDPYRFIDGNLKVAQASFDGLSGQTMQVALLGGEVGTSQEINDLRQQMRDQDQRQKEGIEEIQLILDDMLQNQVVASMRQQVQQEIIDQIDELVKEHIAECLKVHIPQDLQDDVEDSKRELREVRQALHNSESRRANANLRSNKPDATLNTIYMANGNISKHFPKDLQGLFSLDGEWYASCKFLMEDYELPHQSESRDLNLNRLMQFFGVRYQLVISNAFLFILHRF</sequence>
<accession>A0A5C3MJU4</accession>
<feature type="coiled-coil region" evidence="1">
    <location>
        <begin position="125"/>
        <end position="152"/>
    </location>
</feature>
<dbReference type="EMBL" id="ML213590">
    <property type="protein sequence ID" value="TFK44953.1"/>
    <property type="molecule type" value="Genomic_DNA"/>
</dbReference>
<organism evidence="2 3">
    <name type="scientific">Crucibulum laeve</name>
    <dbReference type="NCBI Taxonomy" id="68775"/>
    <lineage>
        <taxon>Eukaryota</taxon>
        <taxon>Fungi</taxon>
        <taxon>Dikarya</taxon>
        <taxon>Basidiomycota</taxon>
        <taxon>Agaricomycotina</taxon>
        <taxon>Agaricomycetes</taxon>
        <taxon>Agaricomycetidae</taxon>
        <taxon>Agaricales</taxon>
        <taxon>Agaricineae</taxon>
        <taxon>Nidulariaceae</taxon>
        <taxon>Crucibulum</taxon>
    </lineage>
</organism>
<dbReference type="Proteomes" id="UP000308652">
    <property type="component" value="Unassembled WGS sequence"/>
</dbReference>
<keyword evidence="3" id="KW-1185">Reference proteome</keyword>
<keyword evidence="1" id="KW-0175">Coiled coil</keyword>
<reference evidence="2 3" key="1">
    <citation type="journal article" date="2019" name="Nat. Ecol. Evol.">
        <title>Megaphylogeny resolves global patterns of mushroom evolution.</title>
        <authorList>
            <person name="Varga T."/>
            <person name="Krizsan K."/>
            <person name="Foldi C."/>
            <person name="Dima B."/>
            <person name="Sanchez-Garcia M."/>
            <person name="Sanchez-Ramirez S."/>
            <person name="Szollosi G.J."/>
            <person name="Szarkandi J.G."/>
            <person name="Papp V."/>
            <person name="Albert L."/>
            <person name="Andreopoulos W."/>
            <person name="Angelini C."/>
            <person name="Antonin V."/>
            <person name="Barry K.W."/>
            <person name="Bougher N.L."/>
            <person name="Buchanan P."/>
            <person name="Buyck B."/>
            <person name="Bense V."/>
            <person name="Catcheside P."/>
            <person name="Chovatia M."/>
            <person name="Cooper J."/>
            <person name="Damon W."/>
            <person name="Desjardin D."/>
            <person name="Finy P."/>
            <person name="Geml J."/>
            <person name="Haridas S."/>
            <person name="Hughes K."/>
            <person name="Justo A."/>
            <person name="Karasinski D."/>
            <person name="Kautmanova I."/>
            <person name="Kiss B."/>
            <person name="Kocsube S."/>
            <person name="Kotiranta H."/>
            <person name="LaButti K.M."/>
            <person name="Lechner B.E."/>
            <person name="Liimatainen K."/>
            <person name="Lipzen A."/>
            <person name="Lukacs Z."/>
            <person name="Mihaltcheva S."/>
            <person name="Morgado L.N."/>
            <person name="Niskanen T."/>
            <person name="Noordeloos M.E."/>
            <person name="Ohm R.A."/>
            <person name="Ortiz-Santana B."/>
            <person name="Ovrebo C."/>
            <person name="Racz N."/>
            <person name="Riley R."/>
            <person name="Savchenko A."/>
            <person name="Shiryaev A."/>
            <person name="Soop K."/>
            <person name="Spirin V."/>
            <person name="Szebenyi C."/>
            <person name="Tomsovsky M."/>
            <person name="Tulloss R.E."/>
            <person name="Uehling J."/>
            <person name="Grigoriev I.V."/>
            <person name="Vagvolgyi C."/>
            <person name="Papp T."/>
            <person name="Martin F.M."/>
            <person name="Miettinen O."/>
            <person name="Hibbett D.S."/>
            <person name="Nagy L.G."/>
        </authorList>
    </citation>
    <scope>NUCLEOTIDE SEQUENCE [LARGE SCALE GENOMIC DNA]</scope>
    <source>
        <strain evidence="2 3">CBS 166.37</strain>
    </source>
</reference>
<proteinExistence type="predicted"/>
<evidence type="ECO:0000313" key="2">
    <source>
        <dbReference type="EMBL" id="TFK44953.1"/>
    </source>
</evidence>
<evidence type="ECO:0000313" key="3">
    <source>
        <dbReference type="Proteomes" id="UP000308652"/>
    </source>
</evidence>
<dbReference type="AlphaFoldDB" id="A0A5C3MJU4"/>
<gene>
    <name evidence="2" type="ORF">BDQ12DRAFT_593379</name>
</gene>
<dbReference type="OrthoDB" id="3235759at2759"/>
<protein>
    <submittedName>
        <fullName evidence="2">Uncharacterized protein</fullName>
    </submittedName>
</protein>
<name>A0A5C3MJU4_9AGAR</name>
<evidence type="ECO:0000256" key="1">
    <source>
        <dbReference type="SAM" id="Coils"/>
    </source>
</evidence>